<dbReference type="AlphaFoldDB" id="A0A060IC91"/>
<proteinExistence type="inferred from homology"/>
<dbReference type="KEGG" id="rei:IE4771_PA00169"/>
<dbReference type="Proteomes" id="UP000027180">
    <property type="component" value="Plasmid pRetIE4771a"/>
</dbReference>
<name>A0A060IC91_RHIET</name>
<dbReference type="InterPro" id="IPR001279">
    <property type="entry name" value="Metallo-B-lactamas"/>
</dbReference>
<dbReference type="Pfam" id="PF00753">
    <property type="entry name" value="Lactamase_B"/>
    <property type="match status" value="1"/>
</dbReference>
<evidence type="ECO:0000256" key="4">
    <source>
        <dbReference type="ARBA" id="ARBA00022833"/>
    </source>
</evidence>
<dbReference type="CDD" id="cd07720">
    <property type="entry name" value="OPHC2-like_MBL-fold"/>
    <property type="match status" value="1"/>
</dbReference>
<keyword evidence="3 6" id="KW-0378">Hydrolase</keyword>
<evidence type="ECO:0000313" key="6">
    <source>
        <dbReference type="EMBL" id="AIC29675.1"/>
    </source>
</evidence>
<dbReference type="GO" id="GO:0046872">
    <property type="term" value="F:metal ion binding"/>
    <property type="evidence" value="ECO:0007669"/>
    <property type="project" value="UniProtKB-KW"/>
</dbReference>
<accession>A0A060IC91</accession>
<protein>
    <submittedName>
        <fullName evidence="6">Metallo-beta-lactamase family hydrolase protein</fullName>
    </submittedName>
</protein>
<dbReference type="EMBL" id="CP006987">
    <property type="protein sequence ID" value="AIC29675.1"/>
    <property type="molecule type" value="Genomic_DNA"/>
</dbReference>
<dbReference type="InterPro" id="IPR036866">
    <property type="entry name" value="RibonucZ/Hydroxyglut_hydro"/>
</dbReference>
<keyword evidence="4" id="KW-0862">Zinc</keyword>
<feature type="domain" description="Metallo-beta-lactamase" evidence="5">
    <location>
        <begin position="100"/>
        <end position="303"/>
    </location>
</feature>
<dbReference type="SUPFAM" id="SSF56281">
    <property type="entry name" value="Metallo-hydrolase/oxidoreductase"/>
    <property type="match status" value="1"/>
</dbReference>
<evidence type="ECO:0000256" key="2">
    <source>
        <dbReference type="ARBA" id="ARBA00022723"/>
    </source>
</evidence>
<evidence type="ECO:0000313" key="7">
    <source>
        <dbReference type="Proteomes" id="UP000027180"/>
    </source>
</evidence>
<dbReference type="RefSeq" id="WP_040140111.1">
    <property type="nucleotide sequence ID" value="NZ_CP006987.1"/>
</dbReference>
<dbReference type="GO" id="GO:0016787">
    <property type="term" value="F:hydrolase activity"/>
    <property type="evidence" value="ECO:0007669"/>
    <property type="project" value="UniProtKB-KW"/>
</dbReference>
<dbReference type="SMART" id="SM00849">
    <property type="entry name" value="Lactamase_B"/>
    <property type="match status" value="1"/>
</dbReference>
<reference evidence="6 7" key="1">
    <citation type="submission" date="2013-12" db="EMBL/GenBank/DDBJ databases">
        <title>Complete genome sequence of Rhizobium etli bv. mimosae IE4771.</title>
        <authorList>
            <person name="Bustos P."/>
            <person name="Santamaria R.I."/>
            <person name="Lozano L."/>
            <person name="Ormeno-Orrillo E."/>
            <person name="Rogel M.A."/>
            <person name="Romero D."/>
            <person name="Cevallos M.A."/>
            <person name="Martinez-Romero E."/>
            <person name="Gonzalez V."/>
        </authorList>
    </citation>
    <scope>NUCLEOTIDE SEQUENCE [LARGE SCALE GENOMIC DNA]</scope>
    <source>
        <strain evidence="6 7">IE4771</strain>
        <plasmid evidence="7">Plasmid pRetIE4771a</plasmid>
    </source>
</reference>
<evidence type="ECO:0000259" key="5">
    <source>
        <dbReference type="SMART" id="SM00849"/>
    </source>
</evidence>
<dbReference type="PANTHER" id="PTHR42978">
    <property type="entry name" value="QUORUM-QUENCHING LACTONASE YTNP-RELATED-RELATED"/>
    <property type="match status" value="1"/>
</dbReference>
<dbReference type="Gene3D" id="3.60.15.10">
    <property type="entry name" value="Ribonuclease Z/Hydroxyacylglutathione hydrolase-like"/>
    <property type="match status" value="1"/>
</dbReference>
<keyword evidence="2" id="KW-0479">Metal-binding</keyword>
<dbReference type="PANTHER" id="PTHR42978:SF6">
    <property type="entry name" value="QUORUM-QUENCHING LACTONASE YTNP-RELATED"/>
    <property type="match status" value="1"/>
</dbReference>
<geneLocation type="plasmid" evidence="6 7">
    <name>pRetIE4771a</name>
</geneLocation>
<dbReference type="OrthoDB" id="9773738at2"/>
<dbReference type="InterPro" id="IPR006311">
    <property type="entry name" value="TAT_signal"/>
</dbReference>
<organism evidence="6 7">
    <name type="scientific">Rhizobium etli bv. mimosae str. IE4771</name>
    <dbReference type="NCBI Taxonomy" id="1432050"/>
    <lineage>
        <taxon>Bacteria</taxon>
        <taxon>Pseudomonadati</taxon>
        <taxon>Pseudomonadota</taxon>
        <taxon>Alphaproteobacteria</taxon>
        <taxon>Hyphomicrobiales</taxon>
        <taxon>Rhizobiaceae</taxon>
        <taxon>Rhizobium/Agrobacterium group</taxon>
        <taxon>Rhizobium</taxon>
    </lineage>
</organism>
<gene>
    <name evidence="6" type="ORF">IE4771_PA00169</name>
</gene>
<comment type="similarity">
    <text evidence="1">Belongs to the metallo-beta-lactamase superfamily.</text>
</comment>
<sequence length="332" mass="35954">MRNERFEIDRRNLLLAGGVALSGAVLGANSIAAPAEASPVSGAQAPDFYRFPIGDAQVTVVSDGPLPLGDPTQSFLGVPADEIRSMLTHSFLPTDEVVLAQNAPVVNIGGKLILFDTGMGSLKQFGPTTGRLKSCLAAANIALEDIDAVVCSHAHWDHVGGIRGDDGEPTFPNAQVYISQTDYDFWTDEKKLGGDLNGLVKAAIHNLKPVRDRMVFFKDEQEFLPGIHAISAPGHTLGHSCFMIESAGKTMCYGGDLTHHPVLLFVKPLMEFAFDTDPRLSAQSRVRILKMLASNRIPFMSYHFPWPGYGHVGIAGDGFEYFPEPLHLSLLD</sequence>
<dbReference type="PROSITE" id="PS51318">
    <property type="entry name" value="TAT"/>
    <property type="match status" value="1"/>
</dbReference>
<evidence type="ECO:0000256" key="1">
    <source>
        <dbReference type="ARBA" id="ARBA00007749"/>
    </source>
</evidence>
<keyword evidence="6" id="KW-0614">Plasmid</keyword>
<dbReference type="HOGENOM" id="CLU_056519_0_0_5"/>
<dbReference type="InterPro" id="IPR051013">
    <property type="entry name" value="MBL_superfamily_lactonases"/>
</dbReference>
<evidence type="ECO:0000256" key="3">
    <source>
        <dbReference type="ARBA" id="ARBA00022801"/>
    </source>
</evidence>